<organism evidence="2">
    <name type="scientific">freshwater metagenome</name>
    <dbReference type="NCBI Taxonomy" id="449393"/>
    <lineage>
        <taxon>unclassified sequences</taxon>
        <taxon>metagenomes</taxon>
        <taxon>ecological metagenomes</taxon>
    </lineage>
</organism>
<evidence type="ECO:0000313" key="2">
    <source>
        <dbReference type="EMBL" id="CAB4954810.1"/>
    </source>
</evidence>
<reference evidence="2" key="1">
    <citation type="submission" date="2020-05" db="EMBL/GenBank/DDBJ databases">
        <authorList>
            <person name="Chiriac C."/>
            <person name="Salcher M."/>
            <person name="Ghai R."/>
            <person name="Kavagutti S V."/>
        </authorList>
    </citation>
    <scope>NUCLEOTIDE SEQUENCE</scope>
</reference>
<feature type="compositionally biased region" description="Polar residues" evidence="1">
    <location>
        <begin position="37"/>
        <end position="48"/>
    </location>
</feature>
<accession>A0A6J7KF68</accession>
<proteinExistence type="predicted"/>
<gene>
    <name evidence="2" type="ORF">UFOPK3752_01893</name>
</gene>
<dbReference type="AlphaFoldDB" id="A0A6J7KF68"/>
<feature type="region of interest" description="Disordered" evidence="1">
    <location>
        <begin position="26"/>
        <end position="52"/>
    </location>
</feature>
<dbReference type="PANTHER" id="PTHR37449">
    <property type="match status" value="1"/>
</dbReference>
<name>A0A6J7KF68_9ZZZZ</name>
<dbReference type="EMBL" id="CAFBND010000102">
    <property type="protein sequence ID" value="CAB4954810.1"/>
    <property type="molecule type" value="Genomic_DNA"/>
</dbReference>
<dbReference type="PANTHER" id="PTHR37449:SF1">
    <property type="entry name" value="OS02G0159950 PROTEIN"/>
    <property type="match status" value="1"/>
</dbReference>
<protein>
    <submittedName>
        <fullName evidence="2">Unannotated protein</fullName>
    </submittedName>
</protein>
<sequence>MTITFSSPSTPSISLRSWGTMVFSTSLDTPDPRVRNSESISSKNTMTGMPSDAFSRARWKTNRMWRSVSPTYLFSSSGPLMLRKKDRPSGRPSTSATFLAKEFATAFAIKVLPQPGGP</sequence>
<evidence type="ECO:0000256" key="1">
    <source>
        <dbReference type="SAM" id="MobiDB-lite"/>
    </source>
</evidence>